<protein>
    <submittedName>
        <fullName evidence="3">Putative membrane protein</fullName>
    </submittedName>
</protein>
<feature type="transmembrane region" description="Helical" evidence="2">
    <location>
        <begin position="110"/>
        <end position="130"/>
    </location>
</feature>
<evidence type="ECO:0000256" key="2">
    <source>
        <dbReference type="SAM" id="Phobius"/>
    </source>
</evidence>
<dbReference type="EMBL" id="JACCCC010000001">
    <property type="protein sequence ID" value="NYE49348.1"/>
    <property type="molecule type" value="Genomic_DNA"/>
</dbReference>
<comment type="caution">
    <text evidence="3">The sequence shown here is derived from an EMBL/GenBank/DDBJ whole genome shotgun (WGS) entry which is preliminary data.</text>
</comment>
<gene>
    <name evidence="3" type="ORF">HDA32_004468</name>
</gene>
<dbReference type="AlphaFoldDB" id="A0A852TZJ3"/>
<feature type="transmembrane region" description="Helical" evidence="2">
    <location>
        <begin position="36"/>
        <end position="59"/>
    </location>
</feature>
<feature type="transmembrane region" description="Helical" evidence="2">
    <location>
        <begin position="71"/>
        <end position="98"/>
    </location>
</feature>
<keyword evidence="2" id="KW-0812">Transmembrane</keyword>
<evidence type="ECO:0000313" key="4">
    <source>
        <dbReference type="Proteomes" id="UP000589036"/>
    </source>
</evidence>
<accession>A0A852TZJ3</accession>
<dbReference type="RefSeq" id="WP_246334452.1">
    <property type="nucleotide sequence ID" value="NZ_BAAAYY010000031.1"/>
</dbReference>
<keyword evidence="2" id="KW-1133">Transmembrane helix</keyword>
<proteinExistence type="predicted"/>
<feature type="transmembrane region" description="Helical" evidence="2">
    <location>
        <begin position="157"/>
        <end position="176"/>
    </location>
</feature>
<evidence type="ECO:0000313" key="3">
    <source>
        <dbReference type="EMBL" id="NYE49348.1"/>
    </source>
</evidence>
<feature type="region of interest" description="Disordered" evidence="1">
    <location>
        <begin position="1"/>
        <end position="23"/>
    </location>
</feature>
<keyword evidence="4" id="KW-1185">Reference proteome</keyword>
<evidence type="ECO:0000256" key="1">
    <source>
        <dbReference type="SAM" id="MobiDB-lite"/>
    </source>
</evidence>
<name>A0A852TZJ3_9ACTN</name>
<reference evidence="3 4" key="1">
    <citation type="submission" date="2020-07" db="EMBL/GenBank/DDBJ databases">
        <title>Sequencing the genomes of 1000 actinobacteria strains.</title>
        <authorList>
            <person name="Klenk H.-P."/>
        </authorList>
    </citation>
    <scope>NUCLEOTIDE SEQUENCE [LARGE SCALE GENOMIC DNA]</scope>
    <source>
        <strain evidence="3 4">CXB654</strain>
    </source>
</reference>
<sequence>MTATPRQDRTRGRPRPRTGSLPAFPRLSPAWRKTVLSAHVVASVGWLGAQVCLVTLLAAGLADDDPARVGAVYGAAGLLVSTLVAPVSLTALATGLVLSLGTPWGLARHWWVLIKLGLTALLVVGSNFSLGPQVLELAAATADGSVPPPLLERARTVIALSVALTVLLAATLLSTVKPFGRVRRRAGAPAARG</sequence>
<dbReference type="Proteomes" id="UP000589036">
    <property type="component" value="Unassembled WGS sequence"/>
</dbReference>
<keyword evidence="2" id="KW-0472">Membrane</keyword>
<organism evidence="3 4">
    <name type="scientific">Spinactinospora alkalitolerans</name>
    <dbReference type="NCBI Taxonomy" id="687207"/>
    <lineage>
        <taxon>Bacteria</taxon>
        <taxon>Bacillati</taxon>
        <taxon>Actinomycetota</taxon>
        <taxon>Actinomycetes</taxon>
        <taxon>Streptosporangiales</taxon>
        <taxon>Nocardiopsidaceae</taxon>
        <taxon>Spinactinospora</taxon>
    </lineage>
</organism>
<feature type="compositionally biased region" description="Basic and acidic residues" evidence="1">
    <location>
        <begin position="1"/>
        <end position="11"/>
    </location>
</feature>